<evidence type="ECO:0000313" key="3">
    <source>
        <dbReference type="Proteomes" id="UP000824065"/>
    </source>
</evidence>
<reference evidence="2" key="2">
    <citation type="submission" date="2021-04" db="EMBL/GenBank/DDBJ databases">
        <authorList>
            <person name="Gilroy R."/>
        </authorList>
    </citation>
    <scope>NUCLEOTIDE SEQUENCE</scope>
    <source>
        <strain evidence="2">ChiBcec16-3735</strain>
    </source>
</reference>
<keyword evidence="1" id="KW-0812">Transmembrane</keyword>
<sequence>MRLVHLAVLFFVHYALSSLVFVGLFLAASWFKGRQLRFRAEAWDDFFLTFPAEKAEQFFLWLYLVADILTGCVDYMLLRAGGFVWALPLALSFFLVWTAFFAWKWQRKGGKLMDRYQTMLDDIRRHREEQHKP</sequence>
<dbReference type="AlphaFoldDB" id="A0A9D2JL99"/>
<dbReference type="EMBL" id="DXBJ01000021">
    <property type="protein sequence ID" value="HIZ57581.1"/>
    <property type="molecule type" value="Genomic_DNA"/>
</dbReference>
<feature type="transmembrane region" description="Helical" evidence="1">
    <location>
        <begin position="83"/>
        <end position="103"/>
    </location>
</feature>
<organism evidence="2 3">
    <name type="scientific">Candidatus Faecalibacterium gallistercoris</name>
    <dbReference type="NCBI Taxonomy" id="2838579"/>
    <lineage>
        <taxon>Bacteria</taxon>
        <taxon>Bacillati</taxon>
        <taxon>Bacillota</taxon>
        <taxon>Clostridia</taxon>
        <taxon>Eubacteriales</taxon>
        <taxon>Oscillospiraceae</taxon>
        <taxon>Faecalibacterium</taxon>
    </lineage>
</organism>
<keyword evidence="1" id="KW-0472">Membrane</keyword>
<protein>
    <submittedName>
        <fullName evidence="2">Uncharacterized protein</fullName>
    </submittedName>
</protein>
<reference evidence="2" key="1">
    <citation type="journal article" date="2021" name="PeerJ">
        <title>Extensive microbial diversity within the chicken gut microbiome revealed by metagenomics and culture.</title>
        <authorList>
            <person name="Gilroy R."/>
            <person name="Ravi A."/>
            <person name="Getino M."/>
            <person name="Pursley I."/>
            <person name="Horton D.L."/>
            <person name="Alikhan N.F."/>
            <person name="Baker D."/>
            <person name="Gharbi K."/>
            <person name="Hall N."/>
            <person name="Watson M."/>
            <person name="Adriaenssens E.M."/>
            <person name="Foster-Nyarko E."/>
            <person name="Jarju S."/>
            <person name="Secka A."/>
            <person name="Antonio M."/>
            <person name="Oren A."/>
            <person name="Chaudhuri R.R."/>
            <person name="La Ragione R."/>
            <person name="Hildebrand F."/>
            <person name="Pallen M.J."/>
        </authorList>
    </citation>
    <scope>NUCLEOTIDE SEQUENCE</scope>
    <source>
        <strain evidence="2">ChiBcec16-3735</strain>
    </source>
</reference>
<feature type="transmembrane region" description="Helical" evidence="1">
    <location>
        <begin position="6"/>
        <end position="31"/>
    </location>
</feature>
<evidence type="ECO:0000313" key="2">
    <source>
        <dbReference type="EMBL" id="HIZ57581.1"/>
    </source>
</evidence>
<proteinExistence type="predicted"/>
<accession>A0A9D2JL99</accession>
<keyword evidence="1" id="KW-1133">Transmembrane helix</keyword>
<comment type="caution">
    <text evidence="2">The sequence shown here is derived from an EMBL/GenBank/DDBJ whole genome shotgun (WGS) entry which is preliminary data.</text>
</comment>
<dbReference type="Proteomes" id="UP000824065">
    <property type="component" value="Unassembled WGS sequence"/>
</dbReference>
<feature type="transmembrane region" description="Helical" evidence="1">
    <location>
        <begin position="58"/>
        <end position="77"/>
    </location>
</feature>
<name>A0A9D2JL99_9FIRM</name>
<gene>
    <name evidence="2" type="ORF">H9725_03215</name>
</gene>
<evidence type="ECO:0000256" key="1">
    <source>
        <dbReference type="SAM" id="Phobius"/>
    </source>
</evidence>